<keyword evidence="9" id="KW-0325">Glycoprotein</keyword>
<evidence type="ECO:0000256" key="4">
    <source>
        <dbReference type="ARBA" id="ARBA00022729"/>
    </source>
</evidence>
<feature type="compositionally biased region" description="Acidic residues" evidence="11">
    <location>
        <begin position="321"/>
        <end position="338"/>
    </location>
</feature>
<sequence length="354" mass="39402">MAFSRVKRKLFPERFLVFISRTVPQREMPAAGWRTLFLLLLLLLPVCCCGEEECVLGLVGRPVSLPCFLPQLLTSVNLSIVWRRGEEVVLWSVWREDGEVEEWSVSRFSTPEDASLSGNFSLQLHSVAASENNTHFSLVETSGGNSSSELCSVCLQTAASFSTPLLQREESKHGGGEAVFSCESSGGFPAPTLSWLINNKEDPPPGAVTTITTPLPDTQLFNISSRLTVNLSKGGGVTCIVENPKLNETLSSSSYSVTRSAVQIRASEAMWIFSTALCVVVGVMVLMGVAYQIHLDRIHKRKKHDFQKLQSRGYKRRSPDKEEEEEEAMKPEEEEEEEKEKKKEAMKPEKESEV</sequence>
<comment type="subcellular location">
    <subcellularLocation>
        <location evidence="1">Cell membrane</location>
        <topology evidence="1">Single-pass type I membrane protein</topology>
    </subcellularLocation>
</comment>
<dbReference type="InterPro" id="IPR007110">
    <property type="entry name" value="Ig-like_dom"/>
</dbReference>
<dbReference type="Pfam" id="PF08205">
    <property type="entry name" value="C2-set_2"/>
    <property type="match status" value="1"/>
</dbReference>
<dbReference type="SMART" id="SM00407">
    <property type="entry name" value="IGc1"/>
    <property type="match status" value="1"/>
</dbReference>
<dbReference type="PROSITE" id="PS50835">
    <property type="entry name" value="IG_LIKE"/>
    <property type="match status" value="1"/>
</dbReference>
<dbReference type="InterPro" id="IPR051713">
    <property type="entry name" value="T-cell_Activation_Regulation"/>
</dbReference>
<reference evidence="15 16" key="1">
    <citation type="journal article" date="2022" name="G3 (Bethesda)">
        <title>Evaluating Illumina-, Nanopore-, and PacBio-based genome assembly strategies with the bald notothen, Trematomus borchgrevinki.</title>
        <authorList>
            <person name="Rayamajhi N."/>
            <person name="Cheng C.C."/>
            <person name="Catchen J.M."/>
        </authorList>
    </citation>
    <scope>NUCLEOTIDE SEQUENCE [LARGE SCALE GENOMIC DNA]</scope>
    <source>
        <strain evidence="15">AGRC-2024</strain>
    </source>
</reference>
<proteinExistence type="predicted"/>
<dbReference type="EMBL" id="JBIYXZ010002084">
    <property type="protein sequence ID" value="KAL3047785.1"/>
    <property type="molecule type" value="Genomic_DNA"/>
</dbReference>
<comment type="caution">
    <text evidence="15">The sequence shown here is derived from an EMBL/GenBank/DDBJ whole genome shotgun (WGS) entry which is preliminary data.</text>
</comment>
<keyword evidence="6 12" id="KW-0472">Membrane</keyword>
<keyword evidence="3 12" id="KW-0812">Transmembrane</keyword>
<evidence type="ECO:0000256" key="10">
    <source>
        <dbReference type="ARBA" id="ARBA00023319"/>
    </source>
</evidence>
<name>A0ABD2G2D3_PAGBO</name>
<dbReference type="Proteomes" id="UP001619887">
    <property type="component" value="Unassembled WGS sequence"/>
</dbReference>
<evidence type="ECO:0000256" key="8">
    <source>
        <dbReference type="ARBA" id="ARBA00023170"/>
    </source>
</evidence>
<organism evidence="15 16">
    <name type="scientific">Pagothenia borchgrevinki</name>
    <name type="common">Bald rockcod</name>
    <name type="synonym">Trematomus borchgrevinki</name>
    <dbReference type="NCBI Taxonomy" id="8213"/>
    <lineage>
        <taxon>Eukaryota</taxon>
        <taxon>Metazoa</taxon>
        <taxon>Chordata</taxon>
        <taxon>Craniata</taxon>
        <taxon>Vertebrata</taxon>
        <taxon>Euteleostomi</taxon>
        <taxon>Actinopterygii</taxon>
        <taxon>Neopterygii</taxon>
        <taxon>Teleostei</taxon>
        <taxon>Neoteleostei</taxon>
        <taxon>Acanthomorphata</taxon>
        <taxon>Eupercaria</taxon>
        <taxon>Perciformes</taxon>
        <taxon>Notothenioidei</taxon>
        <taxon>Nototheniidae</taxon>
        <taxon>Pagothenia</taxon>
    </lineage>
</organism>
<evidence type="ECO:0000256" key="9">
    <source>
        <dbReference type="ARBA" id="ARBA00023180"/>
    </source>
</evidence>
<evidence type="ECO:0000256" key="5">
    <source>
        <dbReference type="ARBA" id="ARBA00022989"/>
    </source>
</evidence>
<keyword evidence="7" id="KW-1015">Disulfide bond</keyword>
<keyword evidence="5 12" id="KW-1133">Transmembrane helix</keyword>
<dbReference type="InterPro" id="IPR003597">
    <property type="entry name" value="Ig_C1-set"/>
</dbReference>
<keyword evidence="2" id="KW-1003">Cell membrane</keyword>
<evidence type="ECO:0000256" key="12">
    <source>
        <dbReference type="SAM" id="Phobius"/>
    </source>
</evidence>
<accession>A0ABD2G2D3</accession>
<feature type="signal peptide" evidence="13">
    <location>
        <begin position="1"/>
        <end position="50"/>
    </location>
</feature>
<dbReference type="InterPro" id="IPR036179">
    <property type="entry name" value="Ig-like_dom_sf"/>
</dbReference>
<feature type="domain" description="Ig-like" evidence="14">
    <location>
        <begin position="164"/>
        <end position="258"/>
    </location>
</feature>
<evidence type="ECO:0000313" key="16">
    <source>
        <dbReference type="Proteomes" id="UP001619887"/>
    </source>
</evidence>
<keyword evidence="8" id="KW-0675">Receptor</keyword>
<keyword evidence="16" id="KW-1185">Reference proteome</keyword>
<evidence type="ECO:0000256" key="13">
    <source>
        <dbReference type="SAM" id="SignalP"/>
    </source>
</evidence>
<keyword evidence="4 13" id="KW-0732">Signal</keyword>
<feature type="transmembrane region" description="Helical" evidence="12">
    <location>
        <begin position="269"/>
        <end position="293"/>
    </location>
</feature>
<evidence type="ECO:0000256" key="7">
    <source>
        <dbReference type="ARBA" id="ARBA00023157"/>
    </source>
</evidence>
<evidence type="ECO:0000256" key="1">
    <source>
        <dbReference type="ARBA" id="ARBA00004251"/>
    </source>
</evidence>
<reference evidence="15 16" key="2">
    <citation type="journal article" date="2024" name="G3 (Bethesda)">
        <title>The genome of the cryopelagic Antarctic bald notothen, Trematomus borchgrevinki.</title>
        <authorList>
            <person name="Rayamajhi N."/>
            <person name="Rivera-Colon A.G."/>
            <person name="Minhas B.F."/>
            <person name="Cheng C.C."/>
            <person name="Catchen J.M."/>
        </authorList>
    </citation>
    <scope>NUCLEOTIDE SEQUENCE [LARGE SCALE GENOMIC DNA]</scope>
    <source>
        <strain evidence="15">AGRC-2024</strain>
    </source>
</reference>
<evidence type="ECO:0000313" key="15">
    <source>
        <dbReference type="EMBL" id="KAL3047785.1"/>
    </source>
</evidence>
<feature type="chain" id="PRO_5044778727" description="Ig-like domain-containing protein" evidence="13">
    <location>
        <begin position="51"/>
        <end position="354"/>
    </location>
</feature>
<protein>
    <recommendedName>
        <fullName evidence="14">Ig-like domain-containing protein</fullName>
    </recommendedName>
</protein>
<dbReference type="GO" id="GO:0005886">
    <property type="term" value="C:plasma membrane"/>
    <property type="evidence" value="ECO:0007669"/>
    <property type="project" value="UniProtKB-SubCell"/>
</dbReference>
<evidence type="ECO:0000256" key="11">
    <source>
        <dbReference type="SAM" id="MobiDB-lite"/>
    </source>
</evidence>
<dbReference type="PANTHER" id="PTHR25466:SF2">
    <property type="entry name" value="T-LYMPHOCYTE ACTIVATION ANTIGEN CD86"/>
    <property type="match status" value="1"/>
</dbReference>
<evidence type="ECO:0000256" key="3">
    <source>
        <dbReference type="ARBA" id="ARBA00022692"/>
    </source>
</evidence>
<evidence type="ECO:0000259" key="14">
    <source>
        <dbReference type="PROSITE" id="PS50835"/>
    </source>
</evidence>
<feature type="compositionally biased region" description="Basic and acidic residues" evidence="11">
    <location>
        <begin position="339"/>
        <end position="354"/>
    </location>
</feature>
<dbReference type="Gene3D" id="2.60.40.10">
    <property type="entry name" value="Immunoglobulins"/>
    <property type="match status" value="2"/>
</dbReference>
<evidence type="ECO:0000256" key="6">
    <source>
        <dbReference type="ARBA" id="ARBA00023136"/>
    </source>
</evidence>
<dbReference type="AlphaFoldDB" id="A0ABD2G2D3"/>
<keyword evidence="10" id="KW-0393">Immunoglobulin domain</keyword>
<feature type="region of interest" description="Disordered" evidence="11">
    <location>
        <begin position="306"/>
        <end position="354"/>
    </location>
</feature>
<dbReference type="InterPro" id="IPR013783">
    <property type="entry name" value="Ig-like_fold"/>
</dbReference>
<dbReference type="SUPFAM" id="SSF48726">
    <property type="entry name" value="Immunoglobulin"/>
    <property type="match status" value="2"/>
</dbReference>
<dbReference type="InterPro" id="IPR013162">
    <property type="entry name" value="CD80_C2-set"/>
</dbReference>
<gene>
    <name evidence="15" type="ORF">OYC64_021872</name>
</gene>
<evidence type="ECO:0000256" key="2">
    <source>
        <dbReference type="ARBA" id="ARBA00022475"/>
    </source>
</evidence>
<dbReference type="PANTHER" id="PTHR25466">
    <property type="entry name" value="T-LYMPHOCYTE ACTIVATION ANTIGEN"/>
    <property type="match status" value="1"/>
</dbReference>